<accession>A0A1Q9E338</accession>
<protein>
    <recommendedName>
        <fullName evidence="6">DNA (cytosine-5-)-methyltransferase</fullName>
    </recommendedName>
</protein>
<evidence type="ECO:0000256" key="3">
    <source>
        <dbReference type="SAM" id="MobiDB-lite"/>
    </source>
</evidence>
<feature type="compositionally biased region" description="Basic and acidic residues" evidence="3">
    <location>
        <begin position="337"/>
        <end position="349"/>
    </location>
</feature>
<keyword evidence="5" id="KW-1185">Reference proteome</keyword>
<sequence>MLVMSPPCQPWAAPGKGQGLDTPDGRLLLRVAALMQVVRTPVVCIEGVAGFAAHPHFADVMEAWREAGYQLVSREMLQLAEVAPTWRRRLMLVFVHQETGPGVDAAQGFVPWQAVPRPSLAIMRAFFQSCLVALHSPAALTISNALRWLAPHVRLDPAEVVRRCIDERLQGRNSVLLKVKQDWDLRAQFHVLQLGLIESGARQVEKQALLVPGQHGLVRGKSRYGLRVGTHAFQYLFKQLRPGEPVPATIDTKLLFKVGPLPPAAPSEALTEWACQLPWQIRVLKSLGPRFWLVGAPMPPPTYTARFNDTAVLITEVKNRDMQAPIVQAGGSVPRPPQKDTRDGPKSSEADPWLESDPWLSDTCSICTASLDSPATARTYLELVVDFVASTKVCPPHELAAARALDKPPKLYVAAGLLVAFTARGTTQNWREHPTKVAHCTGLRDTVVRTATLLA</sequence>
<proteinExistence type="predicted"/>
<reference evidence="4 5" key="1">
    <citation type="submission" date="2016-02" db="EMBL/GenBank/DDBJ databases">
        <title>Genome analysis of coral dinoflagellate symbionts highlights evolutionary adaptations to a symbiotic lifestyle.</title>
        <authorList>
            <person name="Aranda M."/>
            <person name="Li Y."/>
            <person name="Liew Y.J."/>
            <person name="Baumgarten S."/>
            <person name="Simakov O."/>
            <person name="Wilson M."/>
            <person name="Piel J."/>
            <person name="Ashoor H."/>
            <person name="Bougouffa S."/>
            <person name="Bajic V.B."/>
            <person name="Ryu T."/>
            <person name="Ravasi T."/>
            <person name="Bayer T."/>
            <person name="Micklem G."/>
            <person name="Kim H."/>
            <person name="Bhak J."/>
            <person name="Lajeunesse T.C."/>
            <person name="Voolstra C.R."/>
        </authorList>
    </citation>
    <scope>NUCLEOTIDE SEQUENCE [LARGE SCALE GENOMIC DNA]</scope>
    <source>
        <strain evidence="4 5">CCMP2467</strain>
    </source>
</reference>
<evidence type="ECO:0000256" key="2">
    <source>
        <dbReference type="ARBA" id="ARBA00022679"/>
    </source>
</evidence>
<dbReference type="InterPro" id="IPR029063">
    <property type="entry name" value="SAM-dependent_MTases_sf"/>
</dbReference>
<name>A0A1Q9E338_SYMMI</name>
<dbReference type="Gene3D" id="3.40.50.150">
    <property type="entry name" value="Vaccinia Virus protein VP39"/>
    <property type="match status" value="1"/>
</dbReference>
<comment type="caution">
    <text evidence="4">The sequence shown here is derived from an EMBL/GenBank/DDBJ whole genome shotgun (WGS) entry which is preliminary data.</text>
</comment>
<dbReference type="GO" id="GO:0008168">
    <property type="term" value="F:methyltransferase activity"/>
    <property type="evidence" value="ECO:0007669"/>
    <property type="project" value="UniProtKB-KW"/>
</dbReference>
<organism evidence="4 5">
    <name type="scientific">Symbiodinium microadriaticum</name>
    <name type="common">Dinoflagellate</name>
    <name type="synonym">Zooxanthella microadriatica</name>
    <dbReference type="NCBI Taxonomy" id="2951"/>
    <lineage>
        <taxon>Eukaryota</taxon>
        <taxon>Sar</taxon>
        <taxon>Alveolata</taxon>
        <taxon>Dinophyceae</taxon>
        <taxon>Suessiales</taxon>
        <taxon>Symbiodiniaceae</taxon>
        <taxon>Symbiodinium</taxon>
    </lineage>
</organism>
<dbReference type="GO" id="GO:0032259">
    <property type="term" value="P:methylation"/>
    <property type="evidence" value="ECO:0007669"/>
    <property type="project" value="UniProtKB-KW"/>
</dbReference>
<evidence type="ECO:0000313" key="5">
    <source>
        <dbReference type="Proteomes" id="UP000186817"/>
    </source>
</evidence>
<feature type="region of interest" description="Disordered" evidence="3">
    <location>
        <begin position="326"/>
        <end position="354"/>
    </location>
</feature>
<dbReference type="AlphaFoldDB" id="A0A1Q9E338"/>
<evidence type="ECO:0000256" key="1">
    <source>
        <dbReference type="ARBA" id="ARBA00022603"/>
    </source>
</evidence>
<gene>
    <name evidence="4" type="ORF">AK812_SmicGene15381</name>
</gene>
<evidence type="ECO:0008006" key="6">
    <source>
        <dbReference type="Google" id="ProtNLM"/>
    </source>
</evidence>
<dbReference type="OrthoDB" id="407639at2759"/>
<keyword evidence="1" id="KW-0489">Methyltransferase</keyword>
<dbReference type="SUPFAM" id="SSF53335">
    <property type="entry name" value="S-adenosyl-L-methionine-dependent methyltransferases"/>
    <property type="match status" value="1"/>
</dbReference>
<dbReference type="Pfam" id="PF00145">
    <property type="entry name" value="DNA_methylase"/>
    <property type="match status" value="1"/>
</dbReference>
<evidence type="ECO:0000313" key="4">
    <source>
        <dbReference type="EMBL" id="OLQ01830.1"/>
    </source>
</evidence>
<dbReference type="EMBL" id="LSRX01000280">
    <property type="protein sequence ID" value="OLQ01830.1"/>
    <property type="molecule type" value="Genomic_DNA"/>
</dbReference>
<dbReference type="Proteomes" id="UP000186817">
    <property type="component" value="Unassembled WGS sequence"/>
</dbReference>
<keyword evidence="2" id="KW-0808">Transferase</keyword>
<dbReference type="InterPro" id="IPR001525">
    <property type="entry name" value="C5_MeTfrase"/>
</dbReference>